<dbReference type="InterPro" id="IPR001650">
    <property type="entry name" value="Helicase_C-like"/>
</dbReference>
<evidence type="ECO:0000259" key="10">
    <source>
        <dbReference type="PROSITE" id="PS51194"/>
    </source>
</evidence>
<comment type="catalytic activity">
    <reaction evidence="7">
        <text>ATP + H2O = ADP + phosphate + H(+)</text>
        <dbReference type="Rhea" id="RHEA:13065"/>
        <dbReference type="ChEBI" id="CHEBI:15377"/>
        <dbReference type="ChEBI" id="CHEBI:15378"/>
        <dbReference type="ChEBI" id="CHEBI:30616"/>
        <dbReference type="ChEBI" id="CHEBI:43474"/>
        <dbReference type="ChEBI" id="CHEBI:456216"/>
        <dbReference type="EC" id="3.6.4.13"/>
    </reaction>
</comment>
<evidence type="ECO:0000259" key="9">
    <source>
        <dbReference type="PROSITE" id="PS51192"/>
    </source>
</evidence>
<dbReference type="PANTHER" id="PTHR24031">
    <property type="entry name" value="RNA HELICASE"/>
    <property type="match status" value="1"/>
</dbReference>
<evidence type="ECO:0000256" key="4">
    <source>
        <dbReference type="ARBA" id="ARBA00022840"/>
    </source>
</evidence>
<dbReference type="PROSITE" id="PS51195">
    <property type="entry name" value="Q_MOTIF"/>
    <property type="match status" value="1"/>
</dbReference>
<evidence type="ECO:0000256" key="7">
    <source>
        <dbReference type="RuleBase" id="RU365068"/>
    </source>
</evidence>
<sequence length="690" mass="78172">KKGTINLKSKKRKSDESNQLADKDKNEDPEEPPSKKKKKGKRKRKRKKNNSSEKPTEKDETVKEESESSEELEFEIDEGDSSDNDEELTGPSKLIDKMVAWNGLGLSEPILRALAEQGFVAPTEIQAKTLPAAIMGRRDILGAAETGSGKTLAFGIPILHRILEEKQKKEKMDHIESNQNESDSEESVEDSPDEDLADIDCVKVVKNVAENDTSDTPNPESRLYALVLTPTRELAMQVHKHLIAAAKYTGIKVAVVVGGMASQKQERVLSRRPEIVVATPGRLWELIQDCNPHLTQVNNIMCLAIDETDRMLEKGHFQELHSLLELLNVDESKKRRRQNFVFSATLTLVHDIPKYLKNVKKKKYKLTPGQKLQNIMTMLGITNPKVVDVTKESGTAGTLTEARIICTLEEKDFYLYYFIQRHKGRTLIFCNSISCVRRLAQLLTLLQCKPLPLHANMIQRQRLKNLDRFRINPHSLLLATDVAARGLDIPDVQHVIHYQVPRTSESYVHRSGRTARAQKEGLTLLLIEPSEVPFYTRLCRTLGRTKDLPLFPVASNALAIVKQRVALARELDQLELTTRRSNTETGWFRKTLSEMDMLVDEESVPRRMDDDENNKLKRLASVKRKQLSALLAKPIFVSEKLIPSNENEDANNAVQVLKSAVGMKVARRKKKKVKPFVKKKSKNKKIAKED</sequence>
<dbReference type="Pfam" id="PF00270">
    <property type="entry name" value="DEAD"/>
    <property type="match status" value="1"/>
</dbReference>
<dbReference type="InterPro" id="IPR011545">
    <property type="entry name" value="DEAD/DEAH_box_helicase_dom"/>
</dbReference>
<feature type="region of interest" description="Disordered" evidence="8">
    <location>
        <begin position="668"/>
        <end position="690"/>
    </location>
</feature>
<keyword evidence="2 7" id="KW-0378">Hydrolase</keyword>
<evidence type="ECO:0000313" key="13">
    <source>
        <dbReference type="Proteomes" id="UP001148838"/>
    </source>
</evidence>
<gene>
    <name evidence="12" type="ORF">ANN_18151</name>
</gene>
<evidence type="ECO:0000256" key="6">
    <source>
        <dbReference type="PROSITE-ProRule" id="PRU00552"/>
    </source>
</evidence>
<dbReference type="Gene3D" id="3.40.50.300">
    <property type="entry name" value="P-loop containing nucleotide triphosphate hydrolases"/>
    <property type="match status" value="2"/>
</dbReference>
<feature type="compositionally biased region" description="Basic residues" evidence="8">
    <location>
        <begin position="1"/>
        <end position="12"/>
    </location>
</feature>
<comment type="similarity">
    <text evidence="7">Belongs to the DEAD box helicase family.</text>
</comment>
<evidence type="ECO:0000259" key="11">
    <source>
        <dbReference type="PROSITE" id="PS51195"/>
    </source>
</evidence>
<keyword evidence="4 7" id="KW-0067">ATP-binding</keyword>
<feature type="domain" description="DEAD-box RNA helicase Q" evidence="11">
    <location>
        <begin position="99"/>
        <end position="127"/>
    </location>
</feature>
<feature type="region of interest" description="Disordered" evidence="8">
    <location>
        <begin position="169"/>
        <end position="194"/>
    </location>
</feature>
<dbReference type="PROSITE" id="PS51192">
    <property type="entry name" value="HELICASE_ATP_BIND_1"/>
    <property type="match status" value="1"/>
</dbReference>
<proteinExistence type="inferred from homology"/>
<feature type="compositionally biased region" description="Basic residues" evidence="8">
    <location>
        <begin position="35"/>
        <end position="49"/>
    </location>
</feature>
<dbReference type="EC" id="3.6.4.13" evidence="7"/>
<keyword evidence="13" id="KW-1185">Reference proteome</keyword>
<keyword evidence="1 7" id="KW-0547">Nucleotide-binding</keyword>
<dbReference type="Pfam" id="PF00271">
    <property type="entry name" value="Helicase_C"/>
    <property type="match status" value="1"/>
</dbReference>
<protein>
    <recommendedName>
        <fullName evidence="7">ATP-dependent RNA helicase</fullName>
        <ecNumber evidence="7">3.6.4.13</ecNumber>
    </recommendedName>
</protein>
<feature type="domain" description="Helicase ATP-binding" evidence="9">
    <location>
        <begin position="131"/>
        <end position="364"/>
    </location>
</feature>
<keyword evidence="3 7" id="KW-0347">Helicase</keyword>
<dbReference type="PROSITE" id="PS51194">
    <property type="entry name" value="HELICASE_CTER"/>
    <property type="match status" value="1"/>
</dbReference>
<feature type="region of interest" description="Disordered" evidence="8">
    <location>
        <begin position="1"/>
        <end position="90"/>
    </location>
</feature>
<evidence type="ECO:0000256" key="1">
    <source>
        <dbReference type="ARBA" id="ARBA00022741"/>
    </source>
</evidence>
<evidence type="ECO:0000256" key="3">
    <source>
        <dbReference type="ARBA" id="ARBA00022806"/>
    </source>
</evidence>
<comment type="function">
    <text evidence="7">RNA helicase.</text>
</comment>
<dbReference type="SMART" id="SM00490">
    <property type="entry name" value="HELICc"/>
    <property type="match status" value="1"/>
</dbReference>
<dbReference type="InterPro" id="IPR014014">
    <property type="entry name" value="RNA_helicase_DEAD_Q_motif"/>
</dbReference>
<comment type="caution">
    <text evidence="12">The sequence shown here is derived from an EMBL/GenBank/DDBJ whole genome shotgun (WGS) entry which is preliminary data.</text>
</comment>
<feature type="domain" description="Helicase C-terminal" evidence="10">
    <location>
        <begin position="414"/>
        <end position="559"/>
    </location>
</feature>
<dbReference type="EMBL" id="JAJSOF020000023">
    <property type="protein sequence ID" value="KAJ4435535.1"/>
    <property type="molecule type" value="Genomic_DNA"/>
</dbReference>
<feature type="non-terminal residue" evidence="12">
    <location>
        <position position="1"/>
    </location>
</feature>
<organism evidence="12 13">
    <name type="scientific">Periplaneta americana</name>
    <name type="common">American cockroach</name>
    <name type="synonym">Blatta americana</name>
    <dbReference type="NCBI Taxonomy" id="6978"/>
    <lineage>
        <taxon>Eukaryota</taxon>
        <taxon>Metazoa</taxon>
        <taxon>Ecdysozoa</taxon>
        <taxon>Arthropoda</taxon>
        <taxon>Hexapoda</taxon>
        <taxon>Insecta</taxon>
        <taxon>Pterygota</taxon>
        <taxon>Neoptera</taxon>
        <taxon>Polyneoptera</taxon>
        <taxon>Dictyoptera</taxon>
        <taxon>Blattodea</taxon>
        <taxon>Blattoidea</taxon>
        <taxon>Blattidae</taxon>
        <taxon>Blattinae</taxon>
        <taxon>Periplaneta</taxon>
    </lineage>
</organism>
<feature type="compositionally biased region" description="Basic and acidic residues" evidence="8">
    <location>
        <begin position="13"/>
        <end position="26"/>
    </location>
</feature>
<dbReference type="CDD" id="cd17946">
    <property type="entry name" value="DEADc_DDX24"/>
    <property type="match status" value="1"/>
</dbReference>
<dbReference type="InterPro" id="IPR027417">
    <property type="entry name" value="P-loop_NTPase"/>
</dbReference>
<dbReference type="SMART" id="SM00487">
    <property type="entry name" value="DEXDc"/>
    <property type="match status" value="1"/>
</dbReference>
<evidence type="ECO:0000256" key="2">
    <source>
        <dbReference type="ARBA" id="ARBA00022801"/>
    </source>
</evidence>
<keyword evidence="5 7" id="KW-0694">RNA-binding</keyword>
<accession>A0ABQ8SMZ5</accession>
<feature type="compositionally biased region" description="Acidic residues" evidence="8">
    <location>
        <begin position="182"/>
        <end position="194"/>
    </location>
</feature>
<dbReference type="InterPro" id="IPR014001">
    <property type="entry name" value="Helicase_ATP-bd"/>
</dbReference>
<dbReference type="SUPFAM" id="SSF52540">
    <property type="entry name" value="P-loop containing nucleoside triphosphate hydrolases"/>
    <property type="match status" value="2"/>
</dbReference>
<comment type="domain">
    <text evidence="7">The Q motif is unique to and characteristic of the DEAD box family of RNA helicases and controls ATP binding and hydrolysis.</text>
</comment>
<dbReference type="Proteomes" id="UP001148838">
    <property type="component" value="Unassembled WGS sequence"/>
</dbReference>
<dbReference type="CDD" id="cd18787">
    <property type="entry name" value="SF2_C_DEAD"/>
    <property type="match status" value="1"/>
</dbReference>
<feature type="compositionally biased region" description="Basic and acidic residues" evidence="8">
    <location>
        <begin position="50"/>
        <end position="66"/>
    </location>
</feature>
<evidence type="ECO:0000256" key="5">
    <source>
        <dbReference type="ARBA" id="ARBA00022884"/>
    </source>
</evidence>
<evidence type="ECO:0000313" key="12">
    <source>
        <dbReference type="EMBL" id="KAJ4435535.1"/>
    </source>
</evidence>
<feature type="compositionally biased region" description="Acidic residues" evidence="8">
    <location>
        <begin position="67"/>
        <end position="88"/>
    </location>
</feature>
<name>A0ABQ8SMZ5_PERAM</name>
<evidence type="ECO:0000256" key="8">
    <source>
        <dbReference type="SAM" id="MobiDB-lite"/>
    </source>
</evidence>
<feature type="short sequence motif" description="Q motif" evidence="6">
    <location>
        <begin position="99"/>
        <end position="127"/>
    </location>
</feature>
<reference evidence="12 13" key="1">
    <citation type="journal article" date="2022" name="Allergy">
        <title>Genome assembly and annotation of Periplaneta americana reveal a comprehensive cockroach allergen profile.</title>
        <authorList>
            <person name="Wang L."/>
            <person name="Xiong Q."/>
            <person name="Saelim N."/>
            <person name="Wang L."/>
            <person name="Nong W."/>
            <person name="Wan A.T."/>
            <person name="Shi M."/>
            <person name="Liu X."/>
            <person name="Cao Q."/>
            <person name="Hui J.H.L."/>
            <person name="Sookrung N."/>
            <person name="Leung T.F."/>
            <person name="Tungtrongchitr A."/>
            <person name="Tsui S.K.W."/>
        </authorList>
    </citation>
    <scope>NUCLEOTIDE SEQUENCE [LARGE SCALE GENOMIC DNA]</scope>
    <source>
        <strain evidence="12">PWHHKU_190912</strain>
    </source>
</reference>